<evidence type="ECO:0000256" key="5">
    <source>
        <dbReference type="ARBA" id="ARBA00022847"/>
    </source>
</evidence>
<keyword evidence="7 8" id="KW-0472">Membrane</keyword>
<dbReference type="Gene3D" id="1.10.3860.10">
    <property type="entry name" value="Sodium:dicarboxylate symporter"/>
    <property type="match status" value="1"/>
</dbReference>
<evidence type="ECO:0000256" key="8">
    <source>
        <dbReference type="SAM" id="Phobius"/>
    </source>
</evidence>
<protein>
    <recommendedName>
        <fullName evidence="10">Amino acid transporter</fullName>
    </recommendedName>
</protein>
<evidence type="ECO:0000256" key="6">
    <source>
        <dbReference type="ARBA" id="ARBA00022989"/>
    </source>
</evidence>
<name>A0A381NDG5_9ZZZZ</name>
<feature type="transmembrane region" description="Helical" evidence="8">
    <location>
        <begin position="6"/>
        <end position="22"/>
    </location>
</feature>
<dbReference type="EMBL" id="UINC01000286">
    <property type="protein sequence ID" value="SUZ52630.1"/>
    <property type="molecule type" value="Genomic_DNA"/>
</dbReference>
<organism evidence="9">
    <name type="scientific">marine metagenome</name>
    <dbReference type="NCBI Taxonomy" id="408172"/>
    <lineage>
        <taxon>unclassified sequences</taxon>
        <taxon>metagenomes</taxon>
        <taxon>ecological metagenomes</taxon>
    </lineage>
</organism>
<dbReference type="PANTHER" id="PTHR42865:SF7">
    <property type="entry name" value="PROTON_GLUTAMATE-ASPARTATE SYMPORTER"/>
    <property type="match status" value="1"/>
</dbReference>
<dbReference type="InterPro" id="IPR036458">
    <property type="entry name" value="Na:dicarbo_symporter_sf"/>
</dbReference>
<evidence type="ECO:0000256" key="3">
    <source>
        <dbReference type="ARBA" id="ARBA00022475"/>
    </source>
</evidence>
<feature type="transmembrane region" description="Helical" evidence="8">
    <location>
        <begin position="237"/>
        <end position="259"/>
    </location>
</feature>
<dbReference type="PRINTS" id="PR00173">
    <property type="entry name" value="EDTRNSPORT"/>
</dbReference>
<dbReference type="AlphaFoldDB" id="A0A381NDG5"/>
<evidence type="ECO:0000256" key="2">
    <source>
        <dbReference type="ARBA" id="ARBA00022448"/>
    </source>
</evidence>
<reference evidence="9" key="1">
    <citation type="submission" date="2018-05" db="EMBL/GenBank/DDBJ databases">
        <authorList>
            <person name="Lanie J.A."/>
            <person name="Ng W.-L."/>
            <person name="Kazmierczak K.M."/>
            <person name="Andrzejewski T.M."/>
            <person name="Davidsen T.M."/>
            <person name="Wayne K.J."/>
            <person name="Tettelin H."/>
            <person name="Glass J.I."/>
            <person name="Rusch D."/>
            <person name="Podicherti R."/>
            <person name="Tsui H.-C.T."/>
            <person name="Winkler M.E."/>
        </authorList>
    </citation>
    <scope>NUCLEOTIDE SEQUENCE</scope>
</reference>
<feature type="transmembrane region" description="Helical" evidence="8">
    <location>
        <begin position="201"/>
        <end position="225"/>
    </location>
</feature>
<keyword evidence="6 8" id="KW-1133">Transmembrane helix</keyword>
<dbReference type="Pfam" id="PF00375">
    <property type="entry name" value="SDF"/>
    <property type="match status" value="1"/>
</dbReference>
<evidence type="ECO:0008006" key="10">
    <source>
        <dbReference type="Google" id="ProtNLM"/>
    </source>
</evidence>
<evidence type="ECO:0000256" key="4">
    <source>
        <dbReference type="ARBA" id="ARBA00022692"/>
    </source>
</evidence>
<feature type="transmembrane region" description="Helical" evidence="8">
    <location>
        <begin position="29"/>
        <end position="48"/>
    </location>
</feature>
<keyword evidence="4 8" id="KW-0812">Transmembrane</keyword>
<feature type="transmembrane region" description="Helical" evidence="8">
    <location>
        <begin position="367"/>
        <end position="391"/>
    </location>
</feature>
<accession>A0A381NDG5</accession>
<dbReference type="GO" id="GO:0005886">
    <property type="term" value="C:plasma membrane"/>
    <property type="evidence" value="ECO:0007669"/>
    <property type="project" value="UniProtKB-SubCell"/>
</dbReference>
<dbReference type="PANTHER" id="PTHR42865">
    <property type="entry name" value="PROTON/GLUTAMATE-ASPARTATE SYMPORTER"/>
    <property type="match status" value="1"/>
</dbReference>
<keyword evidence="3" id="KW-1003">Cell membrane</keyword>
<dbReference type="SUPFAM" id="SSF118215">
    <property type="entry name" value="Proton glutamate symport protein"/>
    <property type="match status" value="1"/>
</dbReference>
<feature type="transmembrane region" description="Helical" evidence="8">
    <location>
        <begin position="163"/>
        <end position="180"/>
    </location>
</feature>
<gene>
    <name evidence="9" type="ORF">METZ01_LOCUS5484</name>
</gene>
<sequence length="434" mass="46032">MGMNIFYWIVLLATFAGIYFLGSRTELKLWARVVIALVLGVIIGFIFGDLAQTSKWIGDLFVRLIRMLVIPLIFTSLVAGVVSMGDPKRLGTIGLKTIGLYLITTLFAIIIGLSLGTVFQPGQGMDLTGVEPFISGNASTSVTDQLFGIIPENPISSLANGQVLPVIFFSILLGIGIIMGGEKTKSLGDVFSSAAEAVLKIAHLVMQLAPYGVLSLIAWVSGTLGMEALQTMLKLTTLLYCGCILHMLLVYGGALKFIIRLPLIRFFRGIADAQAVAYSTSSSSATLPITIQCVQKNLGVSQSVSSSVLPLGATINMDGTALYLGIVALFSAQYFGIDLALSDYFLIALTVTLTSIGTAGIPSASLFLLAAVLSVIGISDTQTALIVGFIFPVDRVLDMARTVVNITGDATVSVIVAKSENELDESTFRHEAVI</sequence>
<keyword evidence="5" id="KW-0769">Symport</keyword>
<feature type="transmembrane region" description="Helical" evidence="8">
    <location>
        <begin position="97"/>
        <end position="119"/>
    </location>
</feature>
<evidence type="ECO:0000256" key="1">
    <source>
        <dbReference type="ARBA" id="ARBA00004651"/>
    </source>
</evidence>
<dbReference type="GO" id="GO:0006835">
    <property type="term" value="P:dicarboxylic acid transport"/>
    <property type="evidence" value="ECO:0007669"/>
    <property type="project" value="TreeGrafter"/>
</dbReference>
<dbReference type="FunFam" id="1.10.3860.10:FF:000001">
    <property type="entry name" value="C4-dicarboxylate transport protein"/>
    <property type="match status" value="1"/>
</dbReference>
<feature type="transmembrane region" description="Helical" evidence="8">
    <location>
        <begin position="60"/>
        <end position="85"/>
    </location>
</feature>
<dbReference type="GO" id="GO:0015293">
    <property type="term" value="F:symporter activity"/>
    <property type="evidence" value="ECO:0007669"/>
    <property type="project" value="UniProtKB-KW"/>
</dbReference>
<keyword evidence="2" id="KW-0813">Transport</keyword>
<proteinExistence type="predicted"/>
<evidence type="ECO:0000256" key="7">
    <source>
        <dbReference type="ARBA" id="ARBA00023136"/>
    </source>
</evidence>
<evidence type="ECO:0000313" key="9">
    <source>
        <dbReference type="EMBL" id="SUZ52630.1"/>
    </source>
</evidence>
<comment type="subcellular location">
    <subcellularLocation>
        <location evidence="1">Cell membrane</location>
        <topology evidence="1">Multi-pass membrane protein</topology>
    </subcellularLocation>
</comment>
<dbReference type="InterPro" id="IPR001991">
    <property type="entry name" value="Na-dicarboxylate_symporter"/>
</dbReference>